<name>A0A4P6Q7Y8_9ACTN</name>
<keyword evidence="2" id="KW-1185">Reference proteome</keyword>
<protein>
    <submittedName>
        <fullName evidence="1">Uncharacterized protein</fullName>
    </submittedName>
</protein>
<dbReference type="Proteomes" id="UP000292235">
    <property type="component" value="Plasmid phiM2"/>
</dbReference>
<geneLocation type="plasmid" evidence="2">
    <name>phim2</name>
</geneLocation>
<organism evidence="1 2">
    <name type="scientific">Streptomonospora litoralis</name>
    <dbReference type="NCBI Taxonomy" id="2498135"/>
    <lineage>
        <taxon>Bacteria</taxon>
        <taxon>Bacillati</taxon>
        <taxon>Actinomycetota</taxon>
        <taxon>Actinomycetes</taxon>
        <taxon>Streptosporangiales</taxon>
        <taxon>Nocardiopsidaceae</taxon>
        <taxon>Streptomonospora</taxon>
    </lineage>
</organism>
<dbReference type="KEGG" id="strr:EKD16_25565"/>
<reference evidence="1 2" key="1">
    <citation type="submission" date="2019-02" db="EMBL/GenBank/DDBJ databases">
        <authorList>
            <person name="Khodamoradi S."/>
            <person name="Hahnke R.L."/>
            <person name="Kaempfer P."/>
            <person name="Schumann P."/>
            <person name="Rohde M."/>
            <person name="Steinert M."/>
            <person name="Luzhetskyy A."/>
            <person name="Wink J."/>
            <person name="Ruckert C."/>
        </authorList>
    </citation>
    <scope>NUCLEOTIDE SEQUENCE [LARGE SCALE GENOMIC DNA]</scope>
    <source>
        <strain evidence="1 2">M2</strain>
        <plasmid evidence="2">phim2</plasmid>
    </source>
</reference>
<accession>A0A4P6Q7Y8</accession>
<keyword evidence="1" id="KW-0614">Plasmid</keyword>
<dbReference type="EMBL" id="CP036456">
    <property type="protein sequence ID" value="QBI56853.1"/>
    <property type="molecule type" value="Genomic_DNA"/>
</dbReference>
<dbReference type="RefSeq" id="WP_131103011.1">
    <property type="nucleotide sequence ID" value="NZ_CP036456.1"/>
</dbReference>
<evidence type="ECO:0000313" key="1">
    <source>
        <dbReference type="EMBL" id="QBI56853.1"/>
    </source>
</evidence>
<gene>
    <name evidence="1" type="ORF">EKD16_25565</name>
</gene>
<dbReference type="OrthoDB" id="4764618at2"/>
<evidence type="ECO:0000313" key="2">
    <source>
        <dbReference type="Proteomes" id="UP000292235"/>
    </source>
</evidence>
<dbReference type="AlphaFoldDB" id="A0A4P6Q7Y8"/>
<sequence>MKKSEVSLLLATAAAYDRRTSGDADVKSWHAAIGDLDSFDDANQAVIDHYAFSTEWLKPAHVRAGVRRIRAARLANVDRALPAADPDARDYTQALREQIKAVADGRQVRLALASGGRAATGPTAEYAAARGADYARRRAALSVACPVAACAQPQGRACRVIGGGRRPVPEGYHQPRLEAARAALNADVPAPAEEPAQPPVDTAAAPAAPALPPYCGRCHAETRTRMRLAGEELHRVPCPACHPQTIS</sequence>
<dbReference type="GeneID" id="39493883"/>
<proteinExistence type="predicted"/>